<dbReference type="EMBL" id="CACVKT020005545">
    <property type="protein sequence ID" value="CAC5395558.1"/>
    <property type="molecule type" value="Genomic_DNA"/>
</dbReference>
<organism evidence="1 2">
    <name type="scientific">Mytilus coruscus</name>
    <name type="common">Sea mussel</name>
    <dbReference type="NCBI Taxonomy" id="42192"/>
    <lineage>
        <taxon>Eukaryota</taxon>
        <taxon>Metazoa</taxon>
        <taxon>Spiralia</taxon>
        <taxon>Lophotrochozoa</taxon>
        <taxon>Mollusca</taxon>
        <taxon>Bivalvia</taxon>
        <taxon>Autobranchia</taxon>
        <taxon>Pteriomorphia</taxon>
        <taxon>Mytilida</taxon>
        <taxon>Mytiloidea</taxon>
        <taxon>Mytilidae</taxon>
        <taxon>Mytilinae</taxon>
        <taxon>Mytilus</taxon>
    </lineage>
</organism>
<dbReference type="InterPro" id="IPR011042">
    <property type="entry name" value="6-blade_b-propeller_TolB-like"/>
</dbReference>
<dbReference type="SUPFAM" id="SSF101898">
    <property type="entry name" value="NHL repeat"/>
    <property type="match status" value="1"/>
</dbReference>
<dbReference type="Gene3D" id="2.120.10.30">
    <property type="entry name" value="TolB, C-terminal domain"/>
    <property type="match status" value="1"/>
</dbReference>
<evidence type="ECO:0000313" key="2">
    <source>
        <dbReference type="Proteomes" id="UP000507470"/>
    </source>
</evidence>
<accession>A0A6J8CGE8</accession>
<dbReference type="Proteomes" id="UP000507470">
    <property type="component" value="Unassembled WGS sequence"/>
</dbReference>
<proteinExistence type="predicted"/>
<name>A0A6J8CGE8_MYTCO</name>
<keyword evidence="2" id="KW-1185">Reference proteome</keyword>
<protein>
    <submittedName>
        <fullName evidence="1">Uncharacterized protein</fullName>
    </submittedName>
</protein>
<dbReference type="AlphaFoldDB" id="A0A6J8CGE8"/>
<reference evidence="1 2" key="1">
    <citation type="submission" date="2020-06" db="EMBL/GenBank/DDBJ databases">
        <authorList>
            <person name="Li R."/>
            <person name="Bekaert M."/>
        </authorList>
    </citation>
    <scope>NUCLEOTIDE SEQUENCE [LARGE SCALE GENOMIC DNA]</scope>
    <source>
        <strain evidence="2">wild</strain>
    </source>
</reference>
<sequence length="165" mass="18387">MECRNYKSIFLSREKVEDCSSVSRNQKSRLCQSKTSYAKSNGNIHVADCHPDSDRGRVVVLGQGGDIINTYTRNTEINKDYLFQPVMIVTTPRDNVIVVDLDTDVFHILNNIGEYSTHYSTNDIAIICALSLAFTPTGQLYIGCTRSLGSTTKEAMIYQVMLSGC</sequence>
<dbReference type="OrthoDB" id="10390577at2759"/>
<evidence type="ECO:0000313" key="1">
    <source>
        <dbReference type="EMBL" id="CAC5395558.1"/>
    </source>
</evidence>
<gene>
    <name evidence="1" type="ORF">MCOR_30219</name>
</gene>